<reference evidence="19 20" key="1">
    <citation type="submission" date="2019-03" db="EMBL/GenBank/DDBJ databases">
        <title>Genomic Encyclopedia of Archaeal and Bacterial Type Strains, Phase II (KMG-II): from individual species to whole genera.</title>
        <authorList>
            <person name="Goeker M."/>
        </authorList>
    </citation>
    <scope>NUCLEOTIDE SEQUENCE [LARGE SCALE GENOMIC DNA]</scope>
    <source>
        <strain evidence="19 20">DSM 24323</strain>
    </source>
</reference>
<keyword evidence="11" id="KW-0067">ATP-binding</keyword>
<comment type="cofactor">
    <cofactor evidence="1">
        <name>K(+)</name>
        <dbReference type="ChEBI" id="CHEBI:29103"/>
    </cofactor>
</comment>
<keyword evidence="8" id="KW-0479">Metal-binding</keyword>
<evidence type="ECO:0000256" key="15">
    <source>
        <dbReference type="NCBIfam" id="TIGR01064"/>
    </source>
</evidence>
<evidence type="ECO:0000256" key="9">
    <source>
        <dbReference type="ARBA" id="ARBA00022741"/>
    </source>
</evidence>
<dbReference type="InterPro" id="IPR015795">
    <property type="entry name" value="Pyrv_Knase_C"/>
</dbReference>
<feature type="domain" description="Pyruvate kinase barrel" evidence="17">
    <location>
        <begin position="1"/>
        <end position="322"/>
    </location>
</feature>
<evidence type="ECO:0000256" key="7">
    <source>
        <dbReference type="ARBA" id="ARBA00022679"/>
    </source>
</evidence>
<evidence type="ECO:0000256" key="16">
    <source>
        <dbReference type="RuleBase" id="RU000504"/>
    </source>
</evidence>
<dbReference type="InterPro" id="IPR015813">
    <property type="entry name" value="Pyrv/PenolPyrv_kinase-like_dom"/>
</dbReference>
<dbReference type="NCBIfam" id="NF004978">
    <property type="entry name" value="PRK06354.1"/>
    <property type="match status" value="1"/>
</dbReference>
<dbReference type="EMBL" id="SOAW01000001">
    <property type="protein sequence ID" value="TDT32824.1"/>
    <property type="molecule type" value="Genomic_DNA"/>
</dbReference>
<evidence type="ECO:0000256" key="5">
    <source>
        <dbReference type="ARBA" id="ARBA00012142"/>
    </source>
</evidence>
<dbReference type="PROSITE" id="PS00110">
    <property type="entry name" value="PYRUVATE_KINASE"/>
    <property type="match status" value="1"/>
</dbReference>
<dbReference type="FunFam" id="2.40.33.10:FF:000001">
    <property type="entry name" value="Pyruvate kinase"/>
    <property type="match status" value="1"/>
</dbReference>
<evidence type="ECO:0000259" key="17">
    <source>
        <dbReference type="Pfam" id="PF00224"/>
    </source>
</evidence>
<evidence type="ECO:0000259" key="18">
    <source>
        <dbReference type="Pfam" id="PF02887"/>
    </source>
</evidence>
<evidence type="ECO:0000256" key="3">
    <source>
        <dbReference type="ARBA" id="ARBA00008663"/>
    </source>
</evidence>
<dbReference type="InterPro" id="IPR036918">
    <property type="entry name" value="Pyrv_Knase_C_sf"/>
</dbReference>
<dbReference type="UniPathway" id="UPA00109">
    <property type="reaction ID" value="UER00188"/>
</dbReference>
<dbReference type="InterPro" id="IPR040442">
    <property type="entry name" value="Pyrv_kinase-like_dom_sf"/>
</dbReference>
<evidence type="ECO:0000313" key="20">
    <source>
        <dbReference type="Proteomes" id="UP000295371"/>
    </source>
</evidence>
<dbReference type="InterPro" id="IPR011037">
    <property type="entry name" value="Pyrv_Knase-like_insert_dom_sf"/>
</dbReference>
<dbReference type="InterPro" id="IPR018209">
    <property type="entry name" value="Pyrv_Knase_AS"/>
</dbReference>
<dbReference type="NCBIfam" id="NF004491">
    <property type="entry name" value="PRK05826.1"/>
    <property type="match status" value="1"/>
</dbReference>
<accession>A0A4R7J6G0</accession>
<dbReference type="NCBIfam" id="NF004886">
    <property type="entry name" value="PRK06247.1"/>
    <property type="match status" value="1"/>
</dbReference>
<dbReference type="OrthoDB" id="9812123at2"/>
<dbReference type="NCBIfam" id="TIGR01064">
    <property type="entry name" value="pyruv_kin"/>
    <property type="match status" value="1"/>
</dbReference>
<keyword evidence="13 16" id="KW-0324">Glycolysis</keyword>
<keyword evidence="14 19" id="KW-0670">Pyruvate</keyword>
<keyword evidence="12 16" id="KW-0460">Magnesium</keyword>
<dbReference type="PRINTS" id="PR01050">
    <property type="entry name" value="PYRUVTKNASE"/>
</dbReference>
<evidence type="ECO:0000256" key="1">
    <source>
        <dbReference type="ARBA" id="ARBA00001958"/>
    </source>
</evidence>
<feature type="domain" description="Pyruvate kinase C-terminal" evidence="18">
    <location>
        <begin position="354"/>
        <end position="465"/>
    </location>
</feature>
<proteinExistence type="inferred from homology"/>
<dbReference type="InterPro" id="IPR001697">
    <property type="entry name" value="Pyr_Knase"/>
</dbReference>
<gene>
    <name evidence="19" type="ORF">CLV29_0413</name>
</gene>
<sequence length="476" mass="51017">MRRAKIVCTLGPASSSPERLEELIRAGMDVARFNMSHGDYGDHEKALSAVRQAAENAGRPIGTFADLQGPKIRLGRFTEGKVDLAYGQTFTITTDQVAGDATRASTTYEGLPGDVRPGDAVLIDDGRVALECIEVNGNDVVCRVTVGGPISNNKGINLPGVAVAVPAMSEKDIADLRWALKMGFDMVALSFVRSAADADLVHQVMEEEGRTVPIIAKIEKPQAVENMREVIDAFDAIMVARGDLGVELPLEQVPLAQKRIIELSRRRVKPVIVATQMLESMINNPRPTRAEASDVANAVLDGADAVMLSGETSVGQYPVTAVATMAKIISGVETSGFDEIAKIDWDPHTTGGVIAKVSVEVAERLGARYVVTFSKSGDTARRVARLRARIPYLAVTPLERTRQELSMVWGSETFLTEEVYNFDDLVAQVDELLVGNGLGEPGELVVVVAGTPVGVPGNTNALRVHVIRDPEAAGTR</sequence>
<dbReference type="InterPro" id="IPR015806">
    <property type="entry name" value="Pyrv_Knase_insert_dom_sf"/>
</dbReference>
<evidence type="ECO:0000256" key="2">
    <source>
        <dbReference type="ARBA" id="ARBA00004997"/>
    </source>
</evidence>
<dbReference type="Proteomes" id="UP000295371">
    <property type="component" value="Unassembled WGS sequence"/>
</dbReference>
<dbReference type="GO" id="GO:0016301">
    <property type="term" value="F:kinase activity"/>
    <property type="evidence" value="ECO:0007669"/>
    <property type="project" value="UniProtKB-KW"/>
</dbReference>
<comment type="catalytic activity">
    <reaction evidence="16">
        <text>pyruvate + ATP = phosphoenolpyruvate + ADP + H(+)</text>
        <dbReference type="Rhea" id="RHEA:18157"/>
        <dbReference type="ChEBI" id="CHEBI:15361"/>
        <dbReference type="ChEBI" id="CHEBI:15378"/>
        <dbReference type="ChEBI" id="CHEBI:30616"/>
        <dbReference type="ChEBI" id="CHEBI:58702"/>
        <dbReference type="ChEBI" id="CHEBI:456216"/>
        <dbReference type="EC" id="2.7.1.40"/>
    </reaction>
</comment>
<organism evidence="19 20">
    <name type="scientific">Naumannella halotolerans</name>
    <dbReference type="NCBI Taxonomy" id="993414"/>
    <lineage>
        <taxon>Bacteria</taxon>
        <taxon>Bacillati</taxon>
        <taxon>Actinomycetota</taxon>
        <taxon>Actinomycetes</taxon>
        <taxon>Propionibacteriales</taxon>
        <taxon>Propionibacteriaceae</taxon>
        <taxon>Naumannella</taxon>
    </lineage>
</organism>
<dbReference type="EC" id="2.7.1.40" evidence="5 15"/>
<keyword evidence="7 16" id="KW-0808">Transferase</keyword>
<evidence type="ECO:0000313" key="19">
    <source>
        <dbReference type="EMBL" id="TDT32824.1"/>
    </source>
</evidence>
<dbReference type="GO" id="GO:0000287">
    <property type="term" value="F:magnesium ion binding"/>
    <property type="evidence" value="ECO:0007669"/>
    <property type="project" value="UniProtKB-UniRule"/>
</dbReference>
<evidence type="ECO:0000256" key="6">
    <source>
        <dbReference type="ARBA" id="ARBA00018587"/>
    </source>
</evidence>
<dbReference type="SUPFAM" id="SSF51621">
    <property type="entry name" value="Phosphoenolpyruvate/pyruvate domain"/>
    <property type="match status" value="1"/>
</dbReference>
<evidence type="ECO:0000256" key="8">
    <source>
        <dbReference type="ARBA" id="ARBA00022723"/>
    </source>
</evidence>
<evidence type="ECO:0000256" key="11">
    <source>
        <dbReference type="ARBA" id="ARBA00022840"/>
    </source>
</evidence>
<dbReference type="Pfam" id="PF02887">
    <property type="entry name" value="PK_C"/>
    <property type="match status" value="1"/>
</dbReference>
<keyword evidence="10 16" id="KW-0418">Kinase</keyword>
<dbReference type="PANTHER" id="PTHR11817">
    <property type="entry name" value="PYRUVATE KINASE"/>
    <property type="match status" value="1"/>
</dbReference>
<dbReference type="GO" id="GO:0004743">
    <property type="term" value="F:pyruvate kinase activity"/>
    <property type="evidence" value="ECO:0007669"/>
    <property type="project" value="UniProtKB-UniRule"/>
</dbReference>
<protein>
    <recommendedName>
        <fullName evidence="6 15">Pyruvate kinase</fullName>
        <ecNumber evidence="5 15">2.7.1.40</ecNumber>
    </recommendedName>
</protein>
<evidence type="ECO:0000256" key="10">
    <source>
        <dbReference type="ARBA" id="ARBA00022777"/>
    </source>
</evidence>
<dbReference type="GO" id="GO:0005524">
    <property type="term" value="F:ATP binding"/>
    <property type="evidence" value="ECO:0007669"/>
    <property type="project" value="UniProtKB-KW"/>
</dbReference>
<comment type="subunit">
    <text evidence="4">Homotetramer.</text>
</comment>
<dbReference type="Gene3D" id="3.40.1380.20">
    <property type="entry name" value="Pyruvate kinase, C-terminal domain"/>
    <property type="match status" value="1"/>
</dbReference>
<dbReference type="SUPFAM" id="SSF52935">
    <property type="entry name" value="PK C-terminal domain-like"/>
    <property type="match status" value="1"/>
</dbReference>
<comment type="caution">
    <text evidence="19">The sequence shown here is derived from an EMBL/GenBank/DDBJ whole genome shotgun (WGS) entry which is preliminary data.</text>
</comment>
<dbReference type="GO" id="GO:0030955">
    <property type="term" value="F:potassium ion binding"/>
    <property type="evidence" value="ECO:0007669"/>
    <property type="project" value="UniProtKB-UniRule"/>
</dbReference>
<evidence type="ECO:0000256" key="12">
    <source>
        <dbReference type="ARBA" id="ARBA00022842"/>
    </source>
</evidence>
<dbReference type="RefSeq" id="WP_133753414.1">
    <property type="nucleotide sequence ID" value="NZ_CP171129.1"/>
</dbReference>
<dbReference type="Gene3D" id="3.20.20.60">
    <property type="entry name" value="Phosphoenolpyruvate-binding domains"/>
    <property type="match status" value="1"/>
</dbReference>
<dbReference type="SUPFAM" id="SSF50800">
    <property type="entry name" value="PK beta-barrel domain-like"/>
    <property type="match status" value="1"/>
</dbReference>
<dbReference type="Pfam" id="PF00224">
    <property type="entry name" value="PK"/>
    <property type="match status" value="1"/>
</dbReference>
<dbReference type="AlphaFoldDB" id="A0A4R7J6G0"/>
<evidence type="ECO:0000256" key="4">
    <source>
        <dbReference type="ARBA" id="ARBA00011881"/>
    </source>
</evidence>
<evidence type="ECO:0000256" key="14">
    <source>
        <dbReference type="ARBA" id="ARBA00023317"/>
    </source>
</evidence>
<keyword evidence="9" id="KW-0547">Nucleotide-binding</keyword>
<comment type="similarity">
    <text evidence="3 16">Belongs to the pyruvate kinase family.</text>
</comment>
<dbReference type="InterPro" id="IPR015793">
    <property type="entry name" value="Pyrv_Knase_brl"/>
</dbReference>
<dbReference type="Gene3D" id="2.40.33.10">
    <property type="entry name" value="PK beta-barrel domain-like"/>
    <property type="match status" value="1"/>
</dbReference>
<keyword evidence="20" id="KW-1185">Reference proteome</keyword>
<evidence type="ECO:0000256" key="13">
    <source>
        <dbReference type="ARBA" id="ARBA00023152"/>
    </source>
</evidence>
<comment type="pathway">
    <text evidence="2 16">Carbohydrate degradation; glycolysis; pyruvate from D-glyceraldehyde 3-phosphate: step 5/5.</text>
</comment>
<name>A0A4R7J6G0_9ACTN</name>